<dbReference type="HOGENOM" id="CLU_1970970_0_0_1"/>
<feature type="domain" description="Nephrocystin 3-like N-terminal" evidence="2">
    <location>
        <begin position="84"/>
        <end position="120"/>
    </location>
</feature>
<proteinExistence type="predicted"/>
<dbReference type="OrthoDB" id="448455at2759"/>
<comment type="caution">
    <text evidence="3">The sequence shown here is derived from an EMBL/GenBank/DDBJ whole genome shotgun (WGS) entry which is preliminary data.</text>
</comment>
<organism evidence="3 4">
    <name type="scientific">Macrophomina phaseolina (strain MS6)</name>
    <name type="common">Charcoal rot fungus</name>
    <dbReference type="NCBI Taxonomy" id="1126212"/>
    <lineage>
        <taxon>Eukaryota</taxon>
        <taxon>Fungi</taxon>
        <taxon>Dikarya</taxon>
        <taxon>Ascomycota</taxon>
        <taxon>Pezizomycotina</taxon>
        <taxon>Dothideomycetes</taxon>
        <taxon>Dothideomycetes incertae sedis</taxon>
        <taxon>Botryosphaeriales</taxon>
        <taxon>Botryosphaeriaceae</taxon>
        <taxon>Macrophomina</taxon>
    </lineage>
</organism>
<dbReference type="EMBL" id="AHHD01000518">
    <property type="protein sequence ID" value="EKG10423.1"/>
    <property type="molecule type" value="Genomic_DNA"/>
</dbReference>
<dbReference type="Pfam" id="PF24883">
    <property type="entry name" value="NPHP3_N"/>
    <property type="match status" value="1"/>
</dbReference>
<evidence type="ECO:0000313" key="3">
    <source>
        <dbReference type="EMBL" id="EKG10423.1"/>
    </source>
</evidence>
<protein>
    <submittedName>
        <fullName evidence="3">Nacht and ankyrin domain containing protein</fullName>
    </submittedName>
</protein>
<dbReference type="Proteomes" id="UP000007129">
    <property type="component" value="Unassembled WGS sequence"/>
</dbReference>
<reference evidence="3 4" key="1">
    <citation type="journal article" date="2012" name="BMC Genomics">
        <title>Tools to kill: Genome of one of the most destructive plant pathogenic fungi Macrophomina phaseolina.</title>
        <authorList>
            <person name="Islam M.S."/>
            <person name="Haque M.S."/>
            <person name="Islam M.M."/>
            <person name="Emdad E.M."/>
            <person name="Halim A."/>
            <person name="Hossen Q.M.M."/>
            <person name="Hossain M.Z."/>
            <person name="Ahmed B."/>
            <person name="Rahim S."/>
            <person name="Rahman M.S."/>
            <person name="Alam M.M."/>
            <person name="Hou S."/>
            <person name="Wan X."/>
            <person name="Saito J.A."/>
            <person name="Alam M."/>
        </authorList>
    </citation>
    <scope>NUCLEOTIDE SEQUENCE [LARGE SCALE GENOMIC DNA]</scope>
    <source>
        <strain evidence="3 4">MS6</strain>
    </source>
</reference>
<evidence type="ECO:0000313" key="4">
    <source>
        <dbReference type="Proteomes" id="UP000007129"/>
    </source>
</evidence>
<accession>K2R7U3</accession>
<sequence>MSGPSTTLVDRSSATHGIPRERDARFVIPIIRNHSELVKFCGQSGPVHVNHILPHLKSYLDDEHKHFPDRTSRQDQIMTARDSTCEWLLKHQLYNSWLKGNEGLRWLEGHPGPGKIYACESHCRIDR</sequence>
<evidence type="ECO:0000259" key="2">
    <source>
        <dbReference type="Pfam" id="PF24883"/>
    </source>
</evidence>
<evidence type="ECO:0000256" key="1">
    <source>
        <dbReference type="ARBA" id="ARBA00022737"/>
    </source>
</evidence>
<dbReference type="STRING" id="1126212.K2R7U3"/>
<dbReference type="InParanoid" id="K2R7U3"/>
<name>K2R7U3_MACPH</name>
<dbReference type="InterPro" id="IPR056884">
    <property type="entry name" value="NPHP3-like_N"/>
</dbReference>
<dbReference type="AlphaFoldDB" id="K2R7U3"/>
<dbReference type="VEuPathDB" id="FungiDB:MPH_12522"/>
<keyword evidence="1" id="KW-0677">Repeat</keyword>
<gene>
    <name evidence="3" type="ORF">MPH_12522</name>
</gene>